<reference evidence="1" key="1">
    <citation type="submission" date="2022-06" db="EMBL/GenBank/DDBJ databases">
        <title>Complete genome sequence and characterization of Cupriavidus gilardii QJ1 isolated from contaminating cells.</title>
        <authorList>
            <person name="Qi J."/>
        </authorList>
    </citation>
    <scope>NUCLEOTIDE SEQUENCE</scope>
    <source>
        <strain evidence="1">QJ1</strain>
    </source>
</reference>
<gene>
    <name evidence="1" type="ORF">NDR89_23275</name>
</gene>
<dbReference type="EMBL" id="CP098736">
    <property type="protein sequence ID" value="USE79516.1"/>
    <property type="molecule type" value="Genomic_DNA"/>
</dbReference>
<sequence>MNAHYLNRARQAIAEAQRFIAKEERRNPALRSLEQQRLLDFYKQRRDEMVSLLAAEVA</sequence>
<dbReference type="Proteomes" id="UP001056648">
    <property type="component" value="Chromosome 2"/>
</dbReference>
<dbReference type="RefSeq" id="WP_252252973.1">
    <property type="nucleotide sequence ID" value="NZ_CP098736.1"/>
</dbReference>
<evidence type="ECO:0000313" key="1">
    <source>
        <dbReference type="EMBL" id="USE79516.1"/>
    </source>
</evidence>
<evidence type="ECO:0000313" key="2">
    <source>
        <dbReference type="Proteomes" id="UP001056648"/>
    </source>
</evidence>
<proteinExistence type="predicted"/>
<organism evidence="1 2">
    <name type="scientific">Cupriavidus gilardii</name>
    <dbReference type="NCBI Taxonomy" id="82541"/>
    <lineage>
        <taxon>Bacteria</taxon>
        <taxon>Pseudomonadati</taxon>
        <taxon>Pseudomonadota</taxon>
        <taxon>Betaproteobacteria</taxon>
        <taxon>Burkholderiales</taxon>
        <taxon>Burkholderiaceae</taxon>
        <taxon>Cupriavidus</taxon>
    </lineage>
</organism>
<keyword evidence="2" id="KW-1185">Reference proteome</keyword>
<protein>
    <submittedName>
        <fullName evidence="1">Uncharacterized protein</fullName>
    </submittedName>
</protein>
<name>A0ABY4VQI7_9BURK</name>
<accession>A0ABY4VQI7</accession>